<gene>
    <name evidence="3" type="ORF">EFY87_17345</name>
</gene>
<dbReference type="InterPro" id="IPR003325">
    <property type="entry name" value="TerD"/>
</dbReference>
<dbReference type="EMBL" id="RJJQ01000021">
    <property type="protein sequence ID" value="RNI19019.1"/>
    <property type="molecule type" value="Genomic_DNA"/>
</dbReference>
<dbReference type="Proteomes" id="UP000271678">
    <property type="component" value="Unassembled WGS sequence"/>
</dbReference>
<feature type="domain" description="TerD" evidence="2">
    <location>
        <begin position="7"/>
        <end position="186"/>
    </location>
</feature>
<evidence type="ECO:0000256" key="1">
    <source>
        <dbReference type="ARBA" id="ARBA00008775"/>
    </source>
</evidence>
<comment type="caution">
    <text evidence="3">The sequence shown here is derived from an EMBL/GenBank/DDBJ whole genome shotgun (WGS) entry which is preliminary data.</text>
</comment>
<dbReference type="Pfam" id="PF02342">
    <property type="entry name" value="TerD"/>
    <property type="match status" value="1"/>
</dbReference>
<dbReference type="InterPro" id="IPR051324">
    <property type="entry name" value="Stress/Tellurium_Resist"/>
</dbReference>
<sequence length="190" mass="20177">MWIVSPMAKGANIALQRELPDLQGVVFGVDWDTGGERVLDDNLTLLTILVGQNGMALSPDHVVYFNQLVSADLSTAQLQQALGGDDAQVEVELTAVPDDVSRIVFAIYLSEGSGSSRNLGQLKRLVVRLLNLDGGASIISSVDLAEGLSAETALKLAELYRLGGQWKLRVLGVGYSSGLHGLAQEFGVSL</sequence>
<organism evidence="3 4">
    <name type="scientific">Flexivirga caeni</name>
    <dbReference type="NCBI Taxonomy" id="2294115"/>
    <lineage>
        <taxon>Bacteria</taxon>
        <taxon>Bacillati</taxon>
        <taxon>Actinomycetota</taxon>
        <taxon>Actinomycetes</taxon>
        <taxon>Micrococcales</taxon>
        <taxon>Dermacoccaceae</taxon>
        <taxon>Flexivirga</taxon>
    </lineage>
</organism>
<accession>A0A3M9M0D3</accession>
<evidence type="ECO:0000313" key="4">
    <source>
        <dbReference type="Proteomes" id="UP000271678"/>
    </source>
</evidence>
<evidence type="ECO:0000313" key="3">
    <source>
        <dbReference type="EMBL" id="RNI19019.1"/>
    </source>
</evidence>
<protein>
    <submittedName>
        <fullName evidence="3">TerD family protein</fullName>
    </submittedName>
</protein>
<evidence type="ECO:0000259" key="2">
    <source>
        <dbReference type="Pfam" id="PF02342"/>
    </source>
</evidence>
<reference evidence="3 4" key="1">
    <citation type="submission" date="2018-11" db="EMBL/GenBank/DDBJ databases">
        <title>Draft genome of Simplicispira Flexivirga sp. BO-16.</title>
        <authorList>
            <person name="Im W.T."/>
        </authorList>
    </citation>
    <scope>NUCLEOTIDE SEQUENCE [LARGE SCALE GENOMIC DNA]</scope>
    <source>
        <strain evidence="3 4">BO-16</strain>
    </source>
</reference>
<dbReference type="PANTHER" id="PTHR32097">
    <property type="entry name" value="CAMP-BINDING PROTEIN 1-RELATED"/>
    <property type="match status" value="1"/>
</dbReference>
<keyword evidence="4" id="KW-1185">Reference proteome</keyword>
<dbReference type="PANTHER" id="PTHR32097:SF4">
    <property type="entry name" value="GENERAL STRESS PROTEIN 16U"/>
    <property type="match status" value="1"/>
</dbReference>
<comment type="similarity">
    <text evidence="1">Belongs to the CAPAB/TerDEXZ family.</text>
</comment>
<proteinExistence type="inferred from homology"/>
<name>A0A3M9M0D3_9MICO</name>
<dbReference type="CDD" id="cd06974">
    <property type="entry name" value="TerD_like"/>
    <property type="match status" value="1"/>
</dbReference>
<dbReference type="Gene3D" id="2.60.60.30">
    <property type="entry name" value="sav2460 like domains"/>
    <property type="match status" value="1"/>
</dbReference>
<dbReference type="AlphaFoldDB" id="A0A3M9M0D3"/>